<dbReference type="InterPro" id="IPR000225">
    <property type="entry name" value="Armadillo"/>
</dbReference>
<evidence type="ECO:0000313" key="3">
    <source>
        <dbReference type="Proteomes" id="UP000009183"/>
    </source>
</evidence>
<keyword evidence="3" id="KW-1185">Reference proteome</keyword>
<gene>
    <name evidence="2" type="ordered locus">VIT_09s0002g08630</name>
</gene>
<sequence>MDSLLGLLSEDDKNVIISVAQGVVPVFVRLLDSSSSMEMKEKTVAAISRVSMVDSGKNVLAAEGLLLLNHLFRVLESGSGFAREKACELFEREH</sequence>
<dbReference type="AlphaFoldDB" id="F6HXN4"/>
<name>F6HXN4_VITVI</name>
<proteinExistence type="predicted"/>
<evidence type="ECO:0000256" key="1">
    <source>
        <dbReference type="ARBA" id="ARBA00022737"/>
    </source>
</evidence>
<dbReference type="Proteomes" id="UP000009183">
    <property type="component" value="Chromosome 9"/>
</dbReference>
<evidence type="ECO:0000313" key="2">
    <source>
        <dbReference type="EMBL" id="CCB59691.1"/>
    </source>
</evidence>
<dbReference type="eggNOG" id="KOG0167">
    <property type="taxonomic scope" value="Eukaryota"/>
</dbReference>
<dbReference type="PaxDb" id="29760-VIT_09s0002g08630.t01"/>
<dbReference type="InterPro" id="IPR011989">
    <property type="entry name" value="ARM-like"/>
</dbReference>
<dbReference type="InterPro" id="IPR016024">
    <property type="entry name" value="ARM-type_fold"/>
</dbReference>
<dbReference type="EMBL" id="FN596494">
    <property type="protein sequence ID" value="CCB59691.1"/>
    <property type="molecule type" value="Genomic_DNA"/>
</dbReference>
<keyword evidence="1" id="KW-0677">Repeat</keyword>
<accession>F6HXN4</accession>
<dbReference type="PANTHER" id="PTHR46043">
    <property type="entry name" value="ARM REPEAT SUPERFAMILY PROTEIN"/>
    <property type="match status" value="1"/>
</dbReference>
<dbReference type="PANTHER" id="PTHR46043:SF13">
    <property type="entry name" value="ARM REPEAT SUPERFAMILY PROTEIN"/>
    <property type="match status" value="1"/>
</dbReference>
<dbReference type="Gene3D" id="1.25.10.10">
    <property type="entry name" value="Leucine-rich Repeat Variant"/>
    <property type="match status" value="1"/>
</dbReference>
<dbReference type="SUPFAM" id="SSF48371">
    <property type="entry name" value="ARM repeat"/>
    <property type="match status" value="1"/>
</dbReference>
<reference evidence="3" key="1">
    <citation type="journal article" date="2007" name="Nature">
        <title>The grapevine genome sequence suggests ancestral hexaploidization in major angiosperm phyla.</title>
        <authorList>
            <consortium name="The French-Italian Public Consortium for Grapevine Genome Characterization."/>
            <person name="Jaillon O."/>
            <person name="Aury J.-M."/>
            <person name="Noel B."/>
            <person name="Policriti A."/>
            <person name="Clepet C."/>
            <person name="Casagrande A."/>
            <person name="Choisne N."/>
            <person name="Aubourg S."/>
            <person name="Vitulo N."/>
            <person name="Jubin C."/>
            <person name="Vezzi A."/>
            <person name="Legeai F."/>
            <person name="Hugueney P."/>
            <person name="Dasilva C."/>
            <person name="Horner D."/>
            <person name="Mica E."/>
            <person name="Jublot D."/>
            <person name="Poulain J."/>
            <person name="Bruyere C."/>
            <person name="Billault A."/>
            <person name="Segurens B."/>
            <person name="Gouyvenoux M."/>
            <person name="Ugarte E."/>
            <person name="Cattonaro F."/>
            <person name="Anthouard V."/>
            <person name="Vico V."/>
            <person name="Del Fabbro C."/>
            <person name="Alaux M."/>
            <person name="Di Gaspero G."/>
            <person name="Dumas V."/>
            <person name="Felice N."/>
            <person name="Paillard S."/>
            <person name="Juman I."/>
            <person name="Moroldo M."/>
            <person name="Scalabrin S."/>
            <person name="Canaguier A."/>
            <person name="Le Clainche I."/>
            <person name="Malacrida G."/>
            <person name="Durand E."/>
            <person name="Pesole G."/>
            <person name="Laucou V."/>
            <person name="Chatelet P."/>
            <person name="Merdinoglu D."/>
            <person name="Delledonne M."/>
            <person name="Pezzotti M."/>
            <person name="Lecharny A."/>
            <person name="Scarpelli C."/>
            <person name="Artiguenave F."/>
            <person name="Pe M.E."/>
            <person name="Valle G."/>
            <person name="Morgante M."/>
            <person name="Caboche M."/>
            <person name="Adam-Blondon A.-F."/>
            <person name="Weissenbach J."/>
            <person name="Quetier F."/>
            <person name="Wincker P."/>
        </authorList>
    </citation>
    <scope>NUCLEOTIDE SEQUENCE [LARGE SCALE GENOMIC DNA]</scope>
    <source>
        <strain evidence="3">cv. Pinot noir / PN40024</strain>
    </source>
</reference>
<dbReference type="HOGENOM" id="CLU_2390488_0_0_1"/>
<protein>
    <submittedName>
        <fullName evidence="2">Uncharacterized protein</fullName>
    </submittedName>
</protein>
<dbReference type="InParanoid" id="F6HXN4"/>
<dbReference type="Pfam" id="PF00514">
    <property type="entry name" value="Arm"/>
    <property type="match status" value="1"/>
</dbReference>
<organism evidence="2 3">
    <name type="scientific">Vitis vinifera</name>
    <name type="common">Grape</name>
    <dbReference type="NCBI Taxonomy" id="29760"/>
    <lineage>
        <taxon>Eukaryota</taxon>
        <taxon>Viridiplantae</taxon>
        <taxon>Streptophyta</taxon>
        <taxon>Embryophyta</taxon>
        <taxon>Tracheophyta</taxon>
        <taxon>Spermatophyta</taxon>
        <taxon>Magnoliopsida</taxon>
        <taxon>eudicotyledons</taxon>
        <taxon>Gunneridae</taxon>
        <taxon>Pentapetalae</taxon>
        <taxon>rosids</taxon>
        <taxon>Vitales</taxon>
        <taxon>Vitaceae</taxon>
        <taxon>Viteae</taxon>
        <taxon>Vitis</taxon>
    </lineage>
</organism>